<evidence type="ECO:0000313" key="3">
    <source>
        <dbReference type="EMBL" id="RBZ23167.1"/>
    </source>
</evidence>
<evidence type="ECO:0000313" key="10">
    <source>
        <dbReference type="Proteomes" id="UP000283322"/>
    </source>
</evidence>
<sequence length="61" mass="7084">MFQLYHYFFPTLCLLTRTDNGGEIYGSKTEMYIHLRKALSIIAYLVHKISSAANIFVRLIT</sequence>
<reference evidence="5 10" key="6">
    <citation type="submission" date="2018-10" db="EMBL/GenBank/DDBJ databases">
        <authorList>
            <person name="Vanduin D."/>
            <person name="Fouts D."/>
            <person name="Wright M."/>
            <person name="Sutton G."/>
            <person name="Nguyen K."/>
            <person name="Kreiswirth B."/>
            <person name="Chen L."/>
            <person name="Rojas L."/>
            <person name="Hujer A."/>
            <person name="Hujer K."/>
            <person name="Bonomo R."/>
            <person name="Adams M."/>
        </authorList>
    </citation>
    <scope>NUCLEOTIDE SEQUENCE [LARGE SCALE GENOMIC DNA]</scope>
    <source>
        <strain evidence="5 10">CRK0165</strain>
    </source>
</reference>
<dbReference type="Proteomes" id="UP000275975">
    <property type="component" value="Unassembled WGS sequence"/>
</dbReference>
<dbReference type="EMBL" id="QOHW01000008">
    <property type="protein sequence ID" value="RBZ23167.1"/>
    <property type="molecule type" value="Genomic_DNA"/>
</dbReference>
<dbReference type="EMBL" id="SMTN01000005">
    <property type="protein sequence ID" value="TDK04224.1"/>
    <property type="molecule type" value="Genomic_DNA"/>
</dbReference>
<gene>
    <name evidence="2" type="ORF">B6I68_09010</name>
    <name evidence="5" type="ORF">BL124_00030905</name>
    <name evidence="3" type="ORF">DM078_13710</name>
    <name evidence="4" type="ORF">DW286_00425</name>
    <name evidence="7" type="ORF">E1814_07870</name>
    <name evidence="6" type="ORF">EAO17_08005</name>
    <name evidence="1" type="ORF">FME62_25045</name>
</gene>
<reference evidence="6 9" key="7">
    <citation type="journal article" date="2019" name="Antimicrob. Agents Chemother.">
        <title>Applying Rapid Whole Genome Sequencing to Predict Phenotypic Antimicrobial Susceptibility Testing Results Among Carbapenem-Resistant Klebsiella pneumoniae Clinical Isolates.</title>
        <authorList>
            <person name="Tamma P.D."/>
            <person name="Fan Y."/>
            <person name="Bergman Y."/>
            <person name="Pertea G."/>
            <person name="Kazmi A."/>
            <person name="Lewis S."/>
            <person name="Carroll K.C."/>
            <person name="Schatz M.C."/>
            <person name="Timp W."/>
            <person name="Simner P.J."/>
        </authorList>
    </citation>
    <scope>NUCLEOTIDE SEQUENCE [LARGE SCALE GENOMIC DNA]</scope>
    <source>
        <strain evidence="6 9">KLPN_104</strain>
    </source>
</reference>
<reference evidence="1 12" key="9">
    <citation type="submission" date="2019-07" db="EMBL/GenBank/DDBJ databases">
        <title>Genome sequence of OXA-232-producing Klebsiella pneumoniae ST23 from septicemic neonate.</title>
        <authorList>
            <person name="Mukherjee S."/>
            <person name="Naha S."/>
            <person name="Bhadury P."/>
            <person name="Basu S."/>
        </authorList>
    </citation>
    <scope>NUCLEOTIDE SEQUENCE [LARGE SCALE GENOMIC DNA]</scope>
    <source>
        <strain evidence="1 12">EN5275</strain>
    </source>
</reference>
<dbReference type="AlphaFoldDB" id="A0A1V7SDB8"/>
<evidence type="ECO:0000313" key="2">
    <source>
        <dbReference type="EMBL" id="PLE28048.1"/>
    </source>
</evidence>
<dbReference type="Proteomes" id="UP000468995">
    <property type="component" value="Unassembled WGS sequence"/>
</dbReference>
<dbReference type="EMBL" id="QRCF01000001">
    <property type="protein sequence ID" value="RDT97221.1"/>
    <property type="molecule type" value="Genomic_DNA"/>
</dbReference>
<dbReference type="Proteomes" id="UP000253559">
    <property type="component" value="Unassembled WGS sequence"/>
</dbReference>
<name>A0A1V7SDB8_KLEPN</name>
<evidence type="ECO:0000313" key="12">
    <source>
        <dbReference type="Proteomes" id="UP000468995"/>
    </source>
</evidence>
<dbReference type="Proteomes" id="UP000234439">
    <property type="component" value="Unassembled WGS sequence"/>
</dbReference>
<dbReference type="EMBL" id="MPYG04000243">
    <property type="protein sequence ID" value="ROG85269.1"/>
    <property type="molecule type" value="Genomic_DNA"/>
</dbReference>
<dbReference type="Proteomes" id="UP000294951">
    <property type="component" value="Unassembled WGS sequence"/>
</dbReference>
<reference evidence="6" key="5">
    <citation type="submission" date="2018-10" db="EMBL/GenBank/DDBJ databases">
        <authorList>
            <person name="Fan Y."/>
            <person name="Timp W."/>
            <person name="Bergman Y."/>
            <person name="Tamma P."/>
            <person name="Simner P."/>
        </authorList>
    </citation>
    <scope>NUCLEOTIDE SEQUENCE</scope>
    <source>
        <strain evidence="6">KLPN_104</strain>
    </source>
</reference>
<reference evidence="7 11" key="8">
    <citation type="submission" date="2019-03" db="EMBL/GenBank/DDBJ databases">
        <title>Multidrug-Resistant Klebsiella pneumoniae Clinical Bloodstream Isolates in Shanghai, China.</title>
        <authorList>
            <person name="Wang S."/>
        </authorList>
    </citation>
    <scope>NUCLEOTIDE SEQUENCE [LARGE SCALE GENOMIC DNA]</scope>
    <source>
        <strain evidence="7 11">RJ1071</strain>
    </source>
</reference>
<dbReference type="EMBL" id="RDAM01000001">
    <property type="protein sequence ID" value="RRF06148.1"/>
    <property type="molecule type" value="Genomic_DNA"/>
</dbReference>
<reference evidence="4" key="2">
    <citation type="submission" date="2018-07" db="EMBL/GenBank/DDBJ databases">
        <title>Draft genome sequence of Klebsiella pneumoniae K293.</title>
        <authorList>
            <person name="He F."/>
        </authorList>
    </citation>
    <scope>NUCLEOTIDE SEQUENCE</scope>
    <source>
        <strain evidence="4">K293</strain>
    </source>
</reference>
<evidence type="ECO:0000313" key="5">
    <source>
        <dbReference type="EMBL" id="ROG85269.1"/>
    </source>
</evidence>
<dbReference type="Proteomes" id="UP000283322">
    <property type="component" value="Unassembled WGS sequence"/>
</dbReference>
<proteinExistence type="predicted"/>
<reference evidence="2 8" key="1">
    <citation type="journal article" date="2017" name="J. Infect. Dis.">
        <title>An Analysis of the Epidemic of Klebsiella pneumoniae Carbapenemase-Producing K. pneumoniae: Convergence of Two Evolutionary Mechanisms Creates the Perfect Storm.</title>
        <authorList>
            <person name="Rojas L.J."/>
            <person name="Weinstock G.M."/>
            <person name="De La Cadena E."/>
            <person name="Diaz L."/>
            <person name="Rios R."/>
            <person name="Hanson B.M."/>
            <person name="Brown J.S."/>
            <person name="Vats P."/>
            <person name="Phillips D.S."/>
            <person name="Nguyen H."/>
            <person name="Hujer K.M."/>
            <person name="Correa A."/>
            <person name="Adams M.D."/>
            <person name="Perez F."/>
            <person name="Sodergren E."/>
            <person name="Narechania A."/>
            <person name="Planet P.J."/>
            <person name="Villegas M.V."/>
            <person name="Bonomo R.A."/>
            <person name="Arias C.A."/>
        </authorList>
    </citation>
    <scope>NUCLEOTIDE SEQUENCE [LARGE SCALE GENOMIC DNA]</scope>
    <source>
        <strain evidence="2 8">COL-Kpn30</strain>
    </source>
</reference>
<accession>A0A1V7SDB8</accession>
<dbReference type="EMBL" id="VINI01000029">
    <property type="protein sequence ID" value="MSS34021.1"/>
    <property type="molecule type" value="Genomic_DNA"/>
</dbReference>
<reference evidence="3" key="4">
    <citation type="submission" date="2018-08" db="EMBL/GenBank/DDBJ databases">
        <title>Klebsiella pneumoniae genome sequencing and assembly.</title>
        <authorList>
            <person name="Martins R.C.R."/>
            <person name="Perdigao-Neto L.V."/>
            <person name="Costa S.F."/>
            <person name="Levin A.S.S."/>
        </authorList>
    </citation>
    <scope>NUCLEOTIDE SEQUENCE</scope>
    <source>
        <strain evidence="3">BC_5001</strain>
    </source>
</reference>
<evidence type="ECO:0000313" key="1">
    <source>
        <dbReference type="EMBL" id="MSS34021.1"/>
    </source>
</evidence>
<evidence type="ECO:0000313" key="11">
    <source>
        <dbReference type="Proteomes" id="UP000294951"/>
    </source>
</evidence>
<reference evidence="3" key="3">
    <citation type="submission" date="2018-07" db="EMBL/GenBank/DDBJ databases">
        <authorList>
            <person name="Martins R.C."/>
            <person name="Perdigao-Neto L.V."/>
            <person name="Costa S.F."/>
            <person name="Levin A.S.S."/>
        </authorList>
    </citation>
    <scope>NUCLEOTIDE SEQUENCE</scope>
    <source>
        <strain evidence="3">BC_5001</strain>
    </source>
</reference>
<evidence type="ECO:0000313" key="6">
    <source>
        <dbReference type="EMBL" id="RRF06148.1"/>
    </source>
</evidence>
<comment type="caution">
    <text evidence="5">The sequence shown here is derived from an EMBL/GenBank/DDBJ whole genome shotgun (WGS) entry which is preliminary data.</text>
</comment>
<evidence type="ECO:0000313" key="8">
    <source>
        <dbReference type="Proteomes" id="UP000234439"/>
    </source>
</evidence>
<organism evidence="5 10">
    <name type="scientific">Klebsiella pneumoniae</name>
    <dbReference type="NCBI Taxonomy" id="573"/>
    <lineage>
        <taxon>Bacteria</taxon>
        <taxon>Pseudomonadati</taxon>
        <taxon>Pseudomonadota</taxon>
        <taxon>Gammaproteobacteria</taxon>
        <taxon>Enterobacterales</taxon>
        <taxon>Enterobacteriaceae</taxon>
        <taxon>Klebsiella/Raoultella group</taxon>
        <taxon>Klebsiella</taxon>
        <taxon>Klebsiella pneumoniae complex</taxon>
    </lineage>
</organism>
<protein>
    <submittedName>
        <fullName evidence="5">Uncharacterized protein</fullName>
    </submittedName>
</protein>
<evidence type="ECO:0000313" key="4">
    <source>
        <dbReference type="EMBL" id="RDT97221.1"/>
    </source>
</evidence>
<evidence type="ECO:0000313" key="7">
    <source>
        <dbReference type="EMBL" id="TDK04224.1"/>
    </source>
</evidence>
<evidence type="ECO:0000313" key="9">
    <source>
        <dbReference type="Proteomes" id="UP000275975"/>
    </source>
</evidence>
<dbReference type="EMBL" id="NCMJ01000049">
    <property type="protein sequence ID" value="PLE28048.1"/>
    <property type="molecule type" value="Genomic_DNA"/>
</dbReference>
<dbReference type="Proteomes" id="UP000254657">
    <property type="component" value="Unassembled WGS sequence"/>
</dbReference>